<dbReference type="Proteomes" id="UP000027138">
    <property type="component" value="Unassembled WGS sequence"/>
</dbReference>
<dbReference type="STRING" id="180498.A0A067KMJ3"/>
<dbReference type="PANTHER" id="PTHR45764">
    <property type="entry name" value="BZIP TRANSCRIPTION FACTOR 44"/>
    <property type="match status" value="1"/>
</dbReference>
<dbReference type="EMBL" id="KK914402">
    <property type="protein sequence ID" value="KDP37461.1"/>
    <property type="molecule type" value="Genomic_DNA"/>
</dbReference>
<comment type="subcellular location">
    <subcellularLocation>
        <location evidence="1">Nucleus</location>
    </subcellularLocation>
</comment>
<dbReference type="GO" id="GO:0000976">
    <property type="term" value="F:transcription cis-regulatory region binding"/>
    <property type="evidence" value="ECO:0007669"/>
    <property type="project" value="TreeGrafter"/>
</dbReference>
<keyword evidence="4" id="KW-0804">Transcription</keyword>
<dbReference type="FunFam" id="1.20.5.170:FF:000020">
    <property type="entry name" value="BZIP transcription factor"/>
    <property type="match status" value="1"/>
</dbReference>
<evidence type="ECO:0000256" key="4">
    <source>
        <dbReference type="ARBA" id="ARBA00023163"/>
    </source>
</evidence>
<dbReference type="InterPro" id="IPR046347">
    <property type="entry name" value="bZIP_sf"/>
</dbReference>
<proteinExistence type="predicted"/>
<dbReference type="InterPro" id="IPR004827">
    <property type="entry name" value="bZIP"/>
</dbReference>
<evidence type="ECO:0000313" key="8">
    <source>
        <dbReference type="EMBL" id="KDP37461.1"/>
    </source>
</evidence>
<feature type="domain" description="BZIP" evidence="7">
    <location>
        <begin position="21"/>
        <end position="63"/>
    </location>
</feature>
<dbReference type="GO" id="GO:0005634">
    <property type="term" value="C:nucleus"/>
    <property type="evidence" value="ECO:0007669"/>
    <property type="project" value="UniProtKB-SubCell"/>
</dbReference>
<accession>A0A067KMJ3</accession>
<dbReference type="SMART" id="SM00338">
    <property type="entry name" value="BRLZ"/>
    <property type="match status" value="1"/>
</dbReference>
<evidence type="ECO:0000259" key="7">
    <source>
        <dbReference type="PROSITE" id="PS50217"/>
    </source>
</evidence>
<protein>
    <recommendedName>
        <fullName evidence="7">BZIP domain-containing protein</fullName>
    </recommendedName>
</protein>
<evidence type="ECO:0000256" key="3">
    <source>
        <dbReference type="ARBA" id="ARBA00023125"/>
    </source>
</evidence>
<dbReference type="Pfam" id="PF00170">
    <property type="entry name" value="bZIP_1"/>
    <property type="match status" value="1"/>
</dbReference>
<dbReference type="PROSITE" id="PS00036">
    <property type="entry name" value="BZIP_BASIC"/>
    <property type="match status" value="1"/>
</dbReference>
<gene>
    <name evidence="8" type="ORF">JCGZ_08302</name>
</gene>
<organism evidence="8 9">
    <name type="scientific">Jatropha curcas</name>
    <name type="common">Barbados nut</name>
    <dbReference type="NCBI Taxonomy" id="180498"/>
    <lineage>
        <taxon>Eukaryota</taxon>
        <taxon>Viridiplantae</taxon>
        <taxon>Streptophyta</taxon>
        <taxon>Embryophyta</taxon>
        <taxon>Tracheophyta</taxon>
        <taxon>Spermatophyta</taxon>
        <taxon>Magnoliopsida</taxon>
        <taxon>eudicotyledons</taxon>
        <taxon>Gunneridae</taxon>
        <taxon>Pentapetalae</taxon>
        <taxon>rosids</taxon>
        <taxon>fabids</taxon>
        <taxon>Malpighiales</taxon>
        <taxon>Euphorbiaceae</taxon>
        <taxon>Crotonoideae</taxon>
        <taxon>Jatropheae</taxon>
        <taxon>Jatropha</taxon>
    </lineage>
</organism>
<sequence length="113" mass="13497">MASSSSRRRSSSEEDLWQIMDQRKRKRMQSNRESARRSRMRKRKQLDDLMKQMTQLKMENNEIIISLNSKTQLLFNFEAENSILRGQVSEITHRLESLNEIINYLNGVFETVM</sequence>
<evidence type="ECO:0000256" key="6">
    <source>
        <dbReference type="SAM" id="MobiDB-lite"/>
    </source>
</evidence>
<reference evidence="8 9" key="1">
    <citation type="journal article" date="2014" name="PLoS ONE">
        <title>Global Analysis of Gene Expression Profiles in Physic Nut (Jatropha curcas L.) Seedlings Exposed to Salt Stress.</title>
        <authorList>
            <person name="Zhang L."/>
            <person name="Zhang C."/>
            <person name="Wu P."/>
            <person name="Chen Y."/>
            <person name="Li M."/>
            <person name="Jiang H."/>
            <person name="Wu G."/>
        </authorList>
    </citation>
    <scope>NUCLEOTIDE SEQUENCE [LARGE SCALE GENOMIC DNA]</scope>
    <source>
        <strain evidence="9">cv. GZQX0401</strain>
        <tissue evidence="8">Young leaves</tissue>
    </source>
</reference>
<dbReference type="PANTHER" id="PTHR45764:SF77">
    <property type="entry name" value="BZIP DOMAIN-CONTAINING PROTEIN"/>
    <property type="match status" value="1"/>
</dbReference>
<evidence type="ECO:0000256" key="5">
    <source>
        <dbReference type="ARBA" id="ARBA00023242"/>
    </source>
</evidence>
<dbReference type="AlphaFoldDB" id="A0A067KMJ3"/>
<dbReference type="InterPro" id="IPR045314">
    <property type="entry name" value="bZIP_plant_GBF1"/>
</dbReference>
<dbReference type="GO" id="GO:0046982">
    <property type="term" value="F:protein heterodimerization activity"/>
    <property type="evidence" value="ECO:0007669"/>
    <property type="project" value="UniProtKB-ARBA"/>
</dbReference>
<dbReference type="Gene3D" id="1.20.5.170">
    <property type="match status" value="1"/>
</dbReference>
<feature type="region of interest" description="Disordered" evidence="6">
    <location>
        <begin position="1"/>
        <end position="45"/>
    </location>
</feature>
<keyword evidence="9" id="KW-1185">Reference proteome</keyword>
<evidence type="ECO:0000313" key="9">
    <source>
        <dbReference type="Proteomes" id="UP000027138"/>
    </source>
</evidence>
<keyword evidence="5" id="KW-0539">Nucleus</keyword>
<dbReference type="CDD" id="cd14702">
    <property type="entry name" value="bZIP_plant_GBF1"/>
    <property type="match status" value="1"/>
</dbReference>
<evidence type="ECO:0000256" key="2">
    <source>
        <dbReference type="ARBA" id="ARBA00023015"/>
    </source>
</evidence>
<dbReference type="SUPFAM" id="SSF57959">
    <property type="entry name" value="Leucine zipper domain"/>
    <property type="match status" value="1"/>
</dbReference>
<name>A0A067KMJ3_JATCU</name>
<keyword evidence="2" id="KW-0805">Transcription regulation</keyword>
<keyword evidence="3" id="KW-0238">DNA-binding</keyword>
<dbReference type="OrthoDB" id="551672at2759"/>
<dbReference type="PROSITE" id="PS50217">
    <property type="entry name" value="BZIP"/>
    <property type="match status" value="1"/>
</dbReference>
<dbReference type="GO" id="GO:0003700">
    <property type="term" value="F:DNA-binding transcription factor activity"/>
    <property type="evidence" value="ECO:0007669"/>
    <property type="project" value="InterPro"/>
</dbReference>
<evidence type="ECO:0000256" key="1">
    <source>
        <dbReference type="ARBA" id="ARBA00004123"/>
    </source>
</evidence>
<dbReference type="GO" id="GO:0045893">
    <property type="term" value="P:positive regulation of DNA-templated transcription"/>
    <property type="evidence" value="ECO:0007669"/>
    <property type="project" value="TreeGrafter"/>
</dbReference>